<proteinExistence type="predicted"/>
<keyword evidence="4" id="KW-1185">Reference proteome</keyword>
<dbReference type="InterPro" id="IPR036457">
    <property type="entry name" value="PPM-type-like_dom_sf"/>
</dbReference>
<evidence type="ECO:0000256" key="1">
    <source>
        <dbReference type="ARBA" id="ARBA00022801"/>
    </source>
</evidence>
<evidence type="ECO:0000313" key="4">
    <source>
        <dbReference type="Proteomes" id="UP000004191"/>
    </source>
</evidence>
<dbReference type="GeneID" id="96998256"/>
<dbReference type="SUPFAM" id="SSF55785">
    <property type="entry name" value="PYP-like sensor domain (PAS domain)"/>
    <property type="match status" value="1"/>
</dbReference>
<dbReference type="InterPro" id="IPR052016">
    <property type="entry name" value="Bact_Sigma-Reg"/>
</dbReference>
<evidence type="ECO:0000313" key="3">
    <source>
        <dbReference type="EMBL" id="EHR35788.1"/>
    </source>
</evidence>
<organism evidence="3 4">
    <name type="scientific">Helcococcus kunzii ATCC 51366</name>
    <dbReference type="NCBI Taxonomy" id="883114"/>
    <lineage>
        <taxon>Bacteria</taxon>
        <taxon>Bacillati</taxon>
        <taxon>Bacillota</taxon>
        <taxon>Tissierellia</taxon>
        <taxon>Tissierellales</taxon>
        <taxon>Peptoniphilaceae</taxon>
        <taxon>Helcococcus</taxon>
    </lineage>
</organism>
<dbReference type="InterPro" id="IPR001932">
    <property type="entry name" value="PPM-type_phosphatase-like_dom"/>
</dbReference>
<evidence type="ECO:0000259" key="2">
    <source>
        <dbReference type="PROSITE" id="PS50113"/>
    </source>
</evidence>
<dbReference type="GO" id="GO:0016791">
    <property type="term" value="F:phosphatase activity"/>
    <property type="evidence" value="ECO:0007669"/>
    <property type="project" value="TreeGrafter"/>
</dbReference>
<dbReference type="AlphaFoldDB" id="H3NLM3"/>
<dbReference type="eggNOG" id="COG2208">
    <property type="taxonomic scope" value="Bacteria"/>
</dbReference>
<dbReference type="PANTHER" id="PTHR43156:SF2">
    <property type="entry name" value="STAGE II SPORULATION PROTEIN E"/>
    <property type="match status" value="1"/>
</dbReference>
<dbReference type="EMBL" id="AGEI01000007">
    <property type="protein sequence ID" value="EHR35788.1"/>
    <property type="molecule type" value="Genomic_DNA"/>
</dbReference>
<feature type="domain" description="PAC" evidence="2">
    <location>
        <begin position="73"/>
        <end position="126"/>
    </location>
</feature>
<accession>H3NLM3</accession>
<dbReference type="Pfam" id="PF07228">
    <property type="entry name" value="SpoIIE"/>
    <property type="match status" value="1"/>
</dbReference>
<gene>
    <name evidence="3" type="ORF">HMPREF9709_00234</name>
</gene>
<comment type="caution">
    <text evidence="3">The sequence shown here is derived from an EMBL/GenBank/DDBJ whole genome shotgun (WGS) entry which is preliminary data.</text>
</comment>
<dbReference type="PATRIC" id="fig|883114.3.peg.230"/>
<dbReference type="Proteomes" id="UP000004191">
    <property type="component" value="Unassembled WGS sequence"/>
</dbReference>
<dbReference type="SUPFAM" id="SSF81606">
    <property type="entry name" value="PP2C-like"/>
    <property type="match status" value="1"/>
</dbReference>
<dbReference type="OrthoDB" id="9763484at2"/>
<dbReference type="HOGENOM" id="CLU_741255_0_0_9"/>
<dbReference type="Gene3D" id="3.60.40.10">
    <property type="entry name" value="PPM-type phosphatase domain"/>
    <property type="match status" value="1"/>
</dbReference>
<dbReference type="SMART" id="SM00331">
    <property type="entry name" value="PP2C_SIG"/>
    <property type="match status" value="1"/>
</dbReference>
<protein>
    <recommendedName>
        <fullName evidence="2">PAC domain-containing protein</fullName>
    </recommendedName>
</protein>
<dbReference type="RefSeq" id="WP_005397142.1">
    <property type="nucleotide sequence ID" value="NZ_JH601088.1"/>
</dbReference>
<dbReference type="PANTHER" id="PTHR43156">
    <property type="entry name" value="STAGE II SPORULATION PROTEIN E-RELATED"/>
    <property type="match status" value="1"/>
</dbReference>
<dbReference type="InterPro" id="IPR035965">
    <property type="entry name" value="PAS-like_dom_sf"/>
</dbReference>
<dbReference type="PROSITE" id="PS50113">
    <property type="entry name" value="PAC"/>
    <property type="match status" value="1"/>
</dbReference>
<dbReference type="Gene3D" id="3.30.450.20">
    <property type="entry name" value="PAS domain"/>
    <property type="match status" value="1"/>
</dbReference>
<keyword evidence="1" id="KW-0378">Hydrolase</keyword>
<dbReference type="STRING" id="883114.HMPREF9709_00234"/>
<reference evidence="3 4" key="1">
    <citation type="submission" date="2012-01" db="EMBL/GenBank/DDBJ databases">
        <title>The Genome Sequence of Helcococcus kunzii ATCC 51366.</title>
        <authorList>
            <consortium name="The Broad Institute Genome Sequencing Platform"/>
            <person name="Earl A."/>
            <person name="Ward D."/>
            <person name="Feldgarden M."/>
            <person name="Gevers D."/>
            <person name="Huys G."/>
            <person name="Young S.K."/>
            <person name="Zeng Q."/>
            <person name="Gargeya S."/>
            <person name="Fitzgerald M."/>
            <person name="Haas B."/>
            <person name="Abouelleil A."/>
            <person name="Alvarado L."/>
            <person name="Arachchi H.M."/>
            <person name="Berlin A."/>
            <person name="Chapman S.B."/>
            <person name="Gearin G."/>
            <person name="Goldberg J."/>
            <person name="Griggs A."/>
            <person name="Gujja S."/>
            <person name="Hansen M."/>
            <person name="Heiman D."/>
            <person name="Howarth C."/>
            <person name="Larimer J."/>
            <person name="Lui A."/>
            <person name="MacDonald P.J.P."/>
            <person name="McCowen C."/>
            <person name="Montmayeur A."/>
            <person name="Murphy C."/>
            <person name="Neiman D."/>
            <person name="Pearson M."/>
            <person name="Priest M."/>
            <person name="Roberts A."/>
            <person name="Saif S."/>
            <person name="Shea T."/>
            <person name="Sisk P."/>
            <person name="Stolte C."/>
            <person name="Sykes S."/>
            <person name="Wortman J."/>
            <person name="Nusbaum C."/>
            <person name="Birren B."/>
        </authorList>
    </citation>
    <scope>NUCLEOTIDE SEQUENCE [LARGE SCALE GENOMIC DNA]</scope>
    <source>
        <strain evidence="3 4">ATCC 51366</strain>
    </source>
</reference>
<sequence>MNKLRMENFTRLTDGQNFVFLDSMEDLVRIRDINGEILFENRAMRELIRVVLRKSESQNDISKFFIELYENCKKERGSFRREITIDGRIYAVKASPIYDNLGNVQAFIEVFRDISLERKITRQLYQTTKRTNDDILLAKTIQESILPTKKEYGNLHFDFCHVASENLSGDIYDVIEISEDRVGVYIADVVGHGISASIITMFIRQSMRSILQENPNLSASETVLKLKESFRQLDLEISQYFTIIYILIDKKEKKMSYVNGGHNGFPIFFNKKNVGFLHNSGKFISNLFEDVEYNENVIDLNIGDRILLYTDGLTETCDAKGNFFGEKRLINWVRKNRKAKNFVQKLLHDVDNFRARSQTDDIAIVYLEIK</sequence>
<dbReference type="InterPro" id="IPR000700">
    <property type="entry name" value="PAS-assoc_C"/>
</dbReference>
<name>H3NLM3_9FIRM</name>